<evidence type="ECO:0000313" key="1">
    <source>
        <dbReference type="EMBL" id="MCT2559094.1"/>
    </source>
</evidence>
<dbReference type="Proteomes" id="UP001142648">
    <property type="component" value="Unassembled WGS sequence"/>
</dbReference>
<dbReference type="Pfam" id="PF08892">
    <property type="entry name" value="YqcI_YcgG"/>
    <property type="match status" value="1"/>
</dbReference>
<dbReference type="RefSeq" id="WP_259961966.1">
    <property type="nucleotide sequence ID" value="NZ_JAOAMV010000004.1"/>
</dbReference>
<proteinExistence type="predicted"/>
<dbReference type="InterPro" id="IPR014988">
    <property type="entry name" value="Uncharacterised_YqcI/YcgG"/>
</dbReference>
<dbReference type="PANTHER" id="PTHR40045">
    <property type="entry name" value="YCGG FAMILY PROTEIN"/>
    <property type="match status" value="1"/>
</dbReference>
<dbReference type="NCBIfam" id="NF041366">
    <property type="entry name" value="GntA_guanitoxin"/>
    <property type="match status" value="1"/>
</dbReference>
<accession>A0A9X2W201</accession>
<comment type="caution">
    <text evidence="1">The sequence shown here is derived from an EMBL/GenBank/DDBJ whole genome shotgun (WGS) entry which is preliminary data.</text>
</comment>
<evidence type="ECO:0000313" key="2">
    <source>
        <dbReference type="Proteomes" id="UP001142648"/>
    </source>
</evidence>
<dbReference type="EMBL" id="JAOAMV010000004">
    <property type="protein sequence ID" value="MCT2559094.1"/>
    <property type="molecule type" value="Genomic_DNA"/>
</dbReference>
<dbReference type="PANTHER" id="PTHR40045:SF1">
    <property type="entry name" value="YQCI_YCGG FAMILY PROTEIN"/>
    <property type="match status" value="1"/>
</dbReference>
<organism evidence="1 2">
    <name type="scientific">Tsuneonella litorea</name>
    <dbReference type="NCBI Taxonomy" id="2976475"/>
    <lineage>
        <taxon>Bacteria</taxon>
        <taxon>Pseudomonadati</taxon>
        <taxon>Pseudomonadota</taxon>
        <taxon>Alphaproteobacteria</taxon>
        <taxon>Sphingomonadales</taxon>
        <taxon>Erythrobacteraceae</taxon>
        <taxon>Tsuneonella</taxon>
    </lineage>
</organism>
<reference evidence="1" key="1">
    <citation type="submission" date="2022-09" db="EMBL/GenBank/DDBJ databases">
        <title>The genome sequence of Tsuneonella sp. YG55.</title>
        <authorList>
            <person name="Liu Y."/>
        </authorList>
    </citation>
    <scope>NUCLEOTIDE SEQUENCE</scope>
    <source>
        <strain evidence="1">YG55</strain>
    </source>
</reference>
<protein>
    <submittedName>
        <fullName evidence="1">YqcI/YcgG family protein</fullName>
    </submittedName>
</protein>
<keyword evidence="2" id="KW-1185">Reference proteome</keyword>
<sequence>MPDSIPTPTRPADTEADFRRKIEDAAFPCVGAKSALARDTMRFVHARDITSGWNDLQITHDLLEWSWRYKDEREGLRSFVVIFDRPVDLDEKAFEAAMWQRLQSIADKDHWLGQKPDPRVSGDPEDPHFSLSFGGEAYFVVGLHPAASRPARRFERPAMVFNLHDQFERLRANGRYERMREKIIERDIALAGTPNPMLERHGEASAARQFSGRAVDEDWSCPFQDPRA</sequence>
<gene>
    <name evidence="1" type="ORF">N0B51_08880</name>
</gene>
<dbReference type="AlphaFoldDB" id="A0A9X2W201"/>
<name>A0A9X2W201_9SPHN</name>